<dbReference type="Proteomes" id="UP001604336">
    <property type="component" value="Unassembled WGS sequence"/>
</dbReference>
<evidence type="ECO:0000256" key="6">
    <source>
        <dbReference type="ARBA" id="ARBA00022918"/>
    </source>
</evidence>
<keyword evidence="5" id="KW-0378">Hydrolase</keyword>
<evidence type="ECO:0000256" key="7">
    <source>
        <dbReference type="SAM" id="MobiDB-lite"/>
    </source>
</evidence>
<proteinExistence type="predicted"/>
<keyword evidence="10" id="KW-1185">Reference proteome</keyword>
<evidence type="ECO:0000256" key="4">
    <source>
        <dbReference type="ARBA" id="ARBA00022759"/>
    </source>
</evidence>
<keyword evidence="4" id="KW-0255">Endonuclease</keyword>
<feature type="region of interest" description="Disordered" evidence="7">
    <location>
        <begin position="73"/>
        <end position="106"/>
    </location>
</feature>
<dbReference type="PANTHER" id="PTHR48475:SF2">
    <property type="entry name" value="RIBONUCLEASE H"/>
    <property type="match status" value="1"/>
</dbReference>
<reference evidence="10" key="1">
    <citation type="submission" date="2024-07" db="EMBL/GenBank/DDBJ databases">
        <title>Two chromosome-level genome assemblies of Korean endemic species Abeliophyllum distichum and Forsythia ovata (Oleaceae).</title>
        <authorList>
            <person name="Jang H."/>
        </authorList>
    </citation>
    <scope>NUCLEOTIDE SEQUENCE [LARGE SCALE GENOMIC DNA]</scope>
</reference>
<evidence type="ECO:0000256" key="2">
    <source>
        <dbReference type="ARBA" id="ARBA00022695"/>
    </source>
</evidence>
<evidence type="ECO:0000256" key="1">
    <source>
        <dbReference type="ARBA" id="ARBA00022679"/>
    </source>
</evidence>
<keyword evidence="1" id="KW-0808">Transferase</keyword>
<keyword evidence="6" id="KW-0695">RNA-directed DNA polymerase</keyword>
<feature type="compositionally biased region" description="Basic and acidic residues" evidence="7">
    <location>
        <begin position="78"/>
        <end position="92"/>
    </location>
</feature>
<gene>
    <name evidence="9" type="ORF">Adt_38649</name>
</gene>
<organism evidence="9 10">
    <name type="scientific">Abeliophyllum distichum</name>
    <dbReference type="NCBI Taxonomy" id="126358"/>
    <lineage>
        <taxon>Eukaryota</taxon>
        <taxon>Viridiplantae</taxon>
        <taxon>Streptophyta</taxon>
        <taxon>Embryophyta</taxon>
        <taxon>Tracheophyta</taxon>
        <taxon>Spermatophyta</taxon>
        <taxon>Magnoliopsida</taxon>
        <taxon>eudicotyledons</taxon>
        <taxon>Gunneridae</taxon>
        <taxon>Pentapetalae</taxon>
        <taxon>asterids</taxon>
        <taxon>lamiids</taxon>
        <taxon>Lamiales</taxon>
        <taxon>Oleaceae</taxon>
        <taxon>Forsythieae</taxon>
        <taxon>Abeliophyllum</taxon>
    </lineage>
</organism>
<dbReference type="EMBL" id="JBFOLK010000012">
    <property type="protein sequence ID" value="KAL2470513.1"/>
    <property type="molecule type" value="Genomic_DNA"/>
</dbReference>
<dbReference type="Pfam" id="PF17917">
    <property type="entry name" value="RT_RNaseH"/>
    <property type="match status" value="1"/>
</dbReference>
<dbReference type="GO" id="GO:0004519">
    <property type="term" value="F:endonuclease activity"/>
    <property type="evidence" value="ECO:0007669"/>
    <property type="project" value="UniProtKB-KW"/>
</dbReference>
<evidence type="ECO:0000259" key="8">
    <source>
        <dbReference type="Pfam" id="PF17917"/>
    </source>
</evidence>
<keyword evidence="2" id="KW-0548">Nucleotidyltransferase</keyword>
<dbReference type="GO" id="GO:0003964">
    <property type="term" value="F:RNA-directed DNA polymerase activity"/>
    <property type="evidence" value="ECO:0007669"/>
    <property type="project" value="UniProtKB-KW"/>
</dbReference>
<dbReference type="InterPro" id="IPR041373">
    <property type="entry name" value="RT_RNaseH"/>
</dbReference>
<keyword evidence="3" id="KW-0540">Nuclease</keyword>
<feature type="domain" description="Reverse transcriptase RNase H-like" evidence="8">
    <location>
        <begin position="2"/>
        <end position="65"/>
    </location>
</feature>
<name>A0ABD1Q4I5_9LAMI</name>
<evidence type="ECO:0000313" key="9">
    <source>
        <dbReference type="EMBL" id="KAL2470513.1"/>
    </source>
</evidence>
<comment type="caution">
    <text evidence="9">The sequence shown here is derived from an EMBL/GenBank/DDBJ whole genome shotgun (WGS) entry which is preliminary data.</text>
</comment>
<dbReference type="PANTHER" id="PTHR48475">
    <property type="entry name" value="RIBONUCLEASE H"/>
    <property type="match status" value="1"/>
</dbReference>
<sequence length="202" mass="22700">MSSQSVSSVLIREEEHQLSIYYVSKALLGVETRYPDMEKLALSLITVSRKLRPYFLAHSIHVLTNFPLSLISSTNPERPSKNKPDAGHEPDTNHGSVNHGPVGTLTRSRAKKIKEDIQGLVKTLWTDADIRNMSLTDEVPTWVHLIQAKEGVEEQFEDKAKLEDPSTYGSRICVGEQNGQLCDRMVIKPCDRNNRVSEAECN</sequence>
<dbReference type="GO" id="GO:0016787">
    <property type="term" value="F:hydrolase activity"/>
    <property type="evidence" value="ECO:0007669"/>
    <property type="project" value="UniProtKB-KW"/>
</dbReference>
<dbReference type="AlphaFoldDB" id="A0ABD1Q4I5"/>
<protein>
    <submittedName>
        <fullName evidence="9">Ribonuclease H</fullName>
    </submittedName>
</protein>
<accession>A0ABD1Q4I5</accession>
<evidence type="ECO:0000256" key="5">
    <source>
        <dbReference type="ARBA" id="ARBA00022801"/>
    </source>
</evidence>
<evidence type="ECO:0000256" key="3">
    <source>
        <dbReference type="ARBA" id="ARBA00022722"/>
    </source>
</evidence>
<evidence type="ECO:0000313" key="10">
    <source>
        <dbReference type="Proteomes" id="UP001604336"/>
    </source>
</evidence>